<feature type="compositionally biased region" description="Basic and acidic residues" evidence="1">
    <location>
        <begin position="28"/>
        <end position="39"/>
    </location>
</feature>
<dbReference type="InterPro" id="IPR053021">
    <property type="entry name" value="Chloroplast_ADK"/>
</dbReference>
<evidence type="ECO:0000256" key="1">
    <source>
        <dbReference type="SAM" id="MobiDB-lite"/>
    </source>
</evidence>
<keyword evidence="4" id="KW-1185">Reference proteome</keyword>
<feature type="region of interest" description="Disordered" evidence="1">
    <location>
        <begin position="1"/>
        <end position="40"/>
    </location>
</feature>
<dbReference type="Proteomes" id="UP000654075">
    <property type="component" value="Unassembled WGS sequence"/>
</dbReference>
<proteinExistence type="predicted"/>
<protein>
    <recommendedName>
        <fullName evidence="2">DUF1995 domain-containing protein</fullName>
    </recommendedName>
</protein>
<accession>A0A813G5P1</accession>
<dbReference type="PANTHER" id="PTHR35509">
    <property type="entry name" value="DOMAIN PROTEIN, PUTATIVE (DUF1995)-RELATED"/>
    <property type="match status" value="1"/>
</dbReference>
<dbReference type="Pfam" id="PF09353">
    <property type="entry name" value="DUF1995"/>
    <property type="match status" value="1"/>
</dbReference>
<name>A0A813G5P1_POLGL</name>
<dbReference type="AlphaFoldDB" id="A0A813G5P1"/>
<feature type="domain" description="DUF1995" evidence="2">
    <location>
        <begin position="121"/>
        <end position="333"/>
    </location>
</feature>
<comment type="caution">
    <text evidence="3">The sequence shown here is derived from an EMBL/GenBank/DDBJ whole genome shotgun (WGS) entry which is preliminary data.</text>
</comment>
<dbReference type="OMA" id="ITEWTEQ"/>
<dbReference type="OrthoDB" id="427343at2759"/>
<evidence type="ECO:0000313" key="4">
    <source>
        <dbReference type="Proteomes" id="UP000654075"/>
    </source>
</evidence>
<gene>
    <name evidence="3" type="ORF">PGLA1383_LOCUS35655</name>
</gene>
<reference evidence="3" key="1">
    <citation type="submission" date="2021-02" db="EMBL/GenBank/DDBJ databases">
        <authorList>
            <person name="Dougan E. K."/>
            <person name="Rhodes N."/>
            <person name="Thang M."/>
            <person name="Chan C."/>
        </authorList>
    </citation>
    <scope>NUCLEOTIDE SEQUENCE</scope>
</reference>
<feature type="compositionally biased region" description="Low complexity" evidence="1">
    <location>
        <begin position="9"/>
        <end position="18"/>
    </location>
</feature>
<dbReference type="EMBL" id="CAJNNV010026365">
    <property type="protein sequence ID" value="CAE8618000.1"/>
    <property type="molecule type" value="Genomic_DNA"/>
</dbReference>
<dbReference type="InterPro" id="IPR018962">
    <property type="entry name" value="DUF1995"/>
</dbReference>
<organism evidence="3 4">
    <name type="scientific">Polarella glacialis</name>
    <name type="common">Dinoflagellate</name>
    <dbReference type="NCBI Taxonomy" id="89957"/>
    <lineage>
        <taxon>Eukaryota</taxon>
        <taxon>Sar</taxon>
        <taxon>Alveolata</taxon>
        <taxon>Dinophyceae</taxon>
        <taxon>Suessiales</taxon>
        <taxon>Suessiaceae</taxon>
        <taxon>Polarella</taxon>
    </lineage>
</organism>
<evidence type="ECO:0000313" key="3">
    <source>
        <dbReference type="EMBL" id="CAE8618000.1"/>
    </source>
</evidence>
<dbReference type="PANTHER" id="PTHR35509:SF4">
    <property type="entry name" value="DUF1995 DOMAIN-CONTAINING PROTEIN"/>
    <property type="match status" value="1"/>
</dbReference>
<sequence length="365" mass="40449">MPSPLVPRSAAAEAPAGSAGHGLGSLDWHSRHPGVEGRRRSGRHRAAVVCSAAVIVAAAGSALLPCSMLFSVLTTSSSQVTSSRLLARPATVALRAEGEGAAWEDIDVEHSGEPMLRPSPPNSTEAMCQQASEAVMAAYRDGYTRQTVRLRLDAAYDSQDIYVKGVQYLLKAALPIAKSFSTKLWNGEYVKQIKVSIVDEEVTTLLYREAVNPLMDAAVLFLPSRDVVTSPKFMSFFQGMGDRLVVFLNTEQAAANWKVENKGKDFYGDTDTALQVCRTFAQQSYYFFQTPINNWQMTFFRSYPHPWEIFIEDLKYNMVKIGESDVKPNYDQIIAMMEVYEEANAVKPYQKVGKYLKDCQQGPAE</sequence>
<evidence type="ECO:0000259" key="2">
    <source>
        <dbReference type="Pfam" id="PF09353"/>
    </source>
</evidence>